<feature type="domain" description="SAM-dependent methyltransferase TRM5/TYW2-type" evidence="13">
    <location>
        <begin position="52"/>
        <end position="396"/>
    </location>
</feature>
<dbReference type="GO" id="GO:0052906">
    <property type="term" value="F:tRNA (guanine(37)-N1)-methyltransferase activity"/>
    <property type="evidence" value="ECO:0007669"/>
    <property type="project" value="UniProtKB-UniRule"/>
</dbReference>
<dbReference type="GO" id="GO:0070901">
    <property type="term" value="P:mitochondrial tRNA methylation"/>
    <property type="evidence" value="ECO:0007669"/>
    <property type="project" value="UniProtKB-ARBA"/>
</dbReference>
<dbReference type="Pfam" id="PF25133">
    <property type="entry name" value="TYW2_N_2"/>
    <property type="match status" value="1"/>
</dbReference>
<comment type="catalytic activity">
    <reaction evidence="9 10">
        <text>guanosine(37) in tRNA + S-adenosyl-L-methionine = N(1)-methylguanosine(37) in tRNA + S-adenosyl-L-homocysteine + H(+)</text>
        <dbReference type="Rhea" id="RHEA:36899"/>
        <dbReference type="Rhea" id="RHEA-COMP:10145"/>
        <dbReference type="Rhea" id="RHEA-COMP:10147"/>
        <dbReference type="ChEBI" id="CHEBI:15378"/>
        <dbReference type="ChEBI" id="CHEBI:57856"/>
        <dbReference type="ChEBI" id="CHEBI:59789"/>
        <dbReference type="ChEBI" id="CHEBI:73542"/>
        <dbReference type="ChEBI" id="CHEBI:74269"/>
        <dbReference type="EC" id="2.1.1.228"/>
    </reaction>
</comment>
<evidence type="ECO:0000256" key="7">
    <source>
        <dbReference type="ARBA" id="ARBA00023128"/>
    </source>
</evidence>
<dbReference type="HAMAP" id="MF_03152">
    <property type="entry name" value="TRM5"/>
    <property type="match status" value="1"/>
</dbReference>
<organism evidence="14 15">
    <name type="scientific">Reticulomyxa filosa</name>
    <dbReference type="NCBI Taxonomy" id="46433"/>
    <lineage>
        <taxon>Eukaryota</taxon>
        <taxon>Sar</taxon>
        <taxon>Rhizaria</taxon>
        <taxon>Retaria</taxon>
        <taxon>Foraminifera</taxon>
        <taxon>Monothalamids</taxon>
        <taxon>Reticulomyxidae</taxon>
        <taxon>Reticulomyxa</taxon>
    </lineage>
</organism>
<comment type="function">
    <text evidence="10">Specifically methylates the N1 position of guanosine-37 in various cytoplasmic and mitochondrial tRNAs. Methylation is not dependent on the nature of the nucleoside 5' of the target nucleoside. This is the first step in the biosynthesis of wybutosine (yW), a modified base adjacent to the anticodon of tRNAs and required for accurate decoding.</text>
</comment>
<feature type="transmembrane region" description="Helical" evidence="12">
    <location>
        <begin position="291"/>
        <end position="311"/>
    </location>
</feature>
<evidence type="ECO:0000256" key="12">
    <source>
        <dbReference type="SAM" id="Phobius"/>
    </source>
</evidence>
<dbReference type="Proteomes" id="UP000023152">
    <property type="component" value="Unassembled WGS sequence"/>
</dbReference>
<keyword evidence="12" id="KW-0812">Transmembrane</keyword>
<keyword evidence="2 10" id="KW-0963">Cytoplasm</keyword>
<comment type="caution">
    <text evidence="10">Lacks conserved residue(s) required for the propagation of feature annotation.</text>
</comment>
<reference evidence="14 15" key="1">
    <citation type="journal article" date="2013" name="Curr. Biol.">
        <title>The Genome of the Foraminiferan Reticulomyxa filosa.</title>
        <authorList>
            <person name="Glockner G."/>
            <person name="Hulsmann N."/>
            <person name="Schleicher M."/>
            <person name="Noegel A.A."/>
            <person name="Eichinger L."/>
            <person name="Gallinger C."/>
            <person name="Pawlowski J."/>
            <person name="Sierra R."/>
            <person name="Euteneuer U."/>
            <person name="Pillet L."/>
            <person name="Moustafa A."/>
            <person name="Platzer M."/>
            <person name="Groth M."/>
            <person name="Szafranski K."/>
            <person name="Schliwa M."/>
        </authorList>
    </citation>
    <scope>NUCLEOTIDE SEQUENCE [LARGE SCALE GENOMIC DNA]</scope>
</reference>
<dbReference type="InterPro" id="IPR025792">
    <property type="entry name" value="tRNA_Gua_MeTrfase_euk"/>
</dbReference>
<dbReference type="OrthoDB" id="408788at2759"/>
<keyword evidence="15" id="KW-1185">Reference proteome</keyword>
<gene>
    <name evidence="14" type="ORF">RFI_23384</name>
</gene>
<comment type="similarity">
    <text evidence="10">Belongs to the TRM5 / TYW2 family.</text>
</comment>
<evidence type="ECO:0000256" key="8">
    <source>
        <dbReference type="ARBA" id="ARBA00023242"/>
    </source>
</evidence>
<evidence type="ECO:0000256" key="6">
    <source>
        <dbReference type="ARBA" id="ARBA00022694"/>
    </source>
</evidence>
<dbReference type="PROSITE" id="PS51684">
    <property type="entry name" value="SAM_MT_TRM5_TYW2"/>
    <property type="match status" value="1"/>
</dbReference>
<name>X6MJG4_RETFI</name>
<dbReference type="InterPro" id="IPR030382">
    <property type="entry name" value="MeTrfase_TRM5/TYW2"/>
</dbReference>
<keyword evidence="3 10" id="KW-0489">Methyltransferase</keyword>
<feature type="binding site" evidence="10">
    <location>
        <begin position="209"/>
        <end position="210"/>
    </location>
    <ligand>
        <name>S-adenosyl-L-methionine</name>
        <dbReference type="ChEBI" id="CHEBI:59789"/>
    </ligand>
</feature>
<evidence type="ECO:0000313" key="14">
    <source>
        <dbReference type="EMBL" id="ETO13984.1"/>
    </source>
</evidence>
<evidence type="ECO:0000256" key="3">
    <source>
        <dbReference type="ARBA" id="ARBA00022603"/>
    </source>
</evidence>
<dbReference type="GO" id="GO:0005759">
    <property type="term" value="C:mitochondrial matrix"/>
    <property type="evidence" value="ECO:0007669"/>
    <property type="project" value="UniProtKB-SubCell"/>
</dbReference>
<keyword evidence="4 10" id="KW-0808">Transferase</keyword>
<comment type="similarity">
    <text evidence="1">Belongs to the class I-like SAM-binding methyltransferase superfamily. TRM5/TYW2 family.</text>
</comment>
<dbReference type="FunFam" id="3.30.300.110:FF:000001">
    <property type="entry name" value="tRNA (guanine(37)-N1)-methyltransferase"/>
    <property type="match status" value="1"/>
</dbReference>
<feature type="binding site" evidence="10">
    <location>
        <begin position="180"/>
        <end position="181"/>
    </location>
    <ligand>
        <name>S-adenosyl-L-methionine</name>
        <dbReference type="ChEBI" id="CHEBI:59789"/>
    </ligand>
</feature>
<protein>
    <recommendedName>
        <fullName evidence="10">tRNA (guanine(37)-N1)-methyltransferase</fullName>
        <ecNumber evidence="10">2.1.1.228</ecNumber>
    </recommendedName>
    <alternativeName>
        <fullName evidence="10">M1G-methyltransferase</fullName>
    </alternativeName>
    <alternativeName>
        <fullName evidence="10">tRNA [GM37] methyltransferase</fullName>
    </alternativeName>
    <alternativeName>
        <fullName evidence="10">tRNA methyltransferase 5 homolog</fullName>
    </alternativeName>
</protein>
<evidence type="ECO:0000256" key="10">
    <source>
        <dbReference type="HAMAP-Rule" id="MF_03152"/>
    </source>
</evidence>
<dbReference type="Pfam" id="PF02475">
    <property type="entry name" value="TRM5-TYW2_MTfase"/>
    <property type="match status" value="1"/>
</dbReference>
<evidence type="ECO:0000256" key="9">
    <source>
        <dbReference type="ARBA" id="ARBA00047783"/>
    </source>
</evidence>
<evidence type="ECO:0000256" key="1">
    <source>
        <dbReference type="ARBA" id="ARBA00009775"/>
    </source>
</evidence>
<dbReference type="GO" id="GO:0002939">
    <property type="term" value="P:tRNA N1-guanine methylation"/>
    <property type="evidence" value="ECO:0007669"/>
    <property type="project" value="TreeGrafter"/>
</dbReference>
<keyword evidence="12" id="KW-0472">Membrane</keyword>
<dbReference type="EMBL" id="ASPP01020286">
    <property type="protein sequence ID" value="ETO13984.1"/>
    <property type="molecule type" value="Genomic_DNA"/>
</dbReference>
<dbReference type="Gene3D" id="3.40.50.150">
    <property type="entry name" value="Vaccinia Virus protein VP39"/>
    <property type="match status" value="1"/>
</dbReference>
<evidence type="ECO:0000256" key="5">
    <source>
        <dbReference type="ARBA" id="ARBA00022691"/>
    </source>
</evidence>
<keyword evidence="6 10" id="KW-0819">tRNA processing</keyword>
<dbReference type="SUPFAM" id="SSF53335">
    <property type="entry name" value="S-adenosyl-L-methionine-dependent methyltransferases"/>
    <property type="match status" value="1"/>
</dbReference>
<dbReference type="AlphaFoldDB" id="X6MJG4"/>
<keyword evidence="7 10" id="KW-0496">Mitochondrion</keyword>
<dbReference type="InterPro" id="IPR056744">
    <property type="entry name" value="TRM5/TYW2-like_N"/>
</dbReference>
<evidence type="ECO:0000256" key="11">
    <source>
        <dbReference type="SAM" id="MobiDB-lite"/>
    </source>
</evidence>
<comment type="subunit">
    <text evidence="10">Monomer.</text>
</comment>
<proteinExistence type="inferred from homology"/>
<dbReference type="EC" id="2.1.1.228" evidence="10"/>
<dbReference type="PANTHER" id="PTHR23245:SF36">
    <property type="entry name" value="TRNA (GUANINE(37)-N1)-METHYLTRANSFERASE"/>
    <property type="match status" value="1"/>
</dbReference>
<keyword evidence="8 10" id="KW-0539">Nucleus</keyword>
<feature type="binding site" evidence="10">
    <location>
        <position position="141"/>
    </location>
    <ligand>
        <name>S-adenosyl-L-methionine</name>
        <dbReference type="ChEBI" id="CHEBI:59789"/>
    </ligand>
</feature>
<dbReference type="InterPro" id="IPR029063">
    <property type="entry name" value="SAM-dependent_MTases_sf"/>
</dbReference>
<evidence type="ECO:0000259" key="13">
    <source>
        <dbReference type="PROSITE" id="PS51684"/>
    </source>
</evidence>
<keyword evidence="12" id="KW-1133">Transmembrane helix</keyword>
<dbReference type="InterPro" id="IPR056743">
    <property type="entry name" value="TRM5-TYW2-like_MTfase"/>
</dbReference>
<dbReference type="GO" id="GO:0005634">
    <property type="term" value="C:nucleus"/>
    <property type="evidence" value="ECO:0007669"/>
    <property type="project" value="UniProtKB-SubCell"/>
</dbReference>
<evidence type="ECO:0000256" key="2">
    <source>
        <dbReference type="ARBA" id="ARBA00022490"/>
    </source>
</evidence>
<feature type="region of interest" description="Disordered" evidence="11">
    <location>
        <begin position="249"/>
        <end position="269"/>
    </location>
</feature>
<keyword evidence="5 10" id="KW-0949">S-adenosyl-L-methionine</keyword>
<evidence type="ECO:0000313" key="15">
    <source>
        <dbReference type="Proteomes" id="UP000023152"/>
    </source>
</evidence>
<sequence length="420" mass="49027">MKDIPETIKEIMTQHKIELITDQSLRLTYDDLSVHDVLSKLLPKNIIIPTSYELIGHIAHFNLRDEQLPYKLIIGQVFLDKLENVKTIVNKTAPTSNKYRVFPMEILAGDPSMITIVKENECQFRIDFSKVYWNSRLGTEHERLCNEFTPGSCIVDLMAGVGPFVIPSIKNRHCFALCNDLNPDSFHYLQQNITLNKCEDNIIQCGNMDARQFWNEFVCLKKSFIAQTIHDKIEERQKANVNIIQKSNNKKSKKTNINNDEEQKNDNNNNKKKCANNLFDWKSIDNSKNRFVDHVCIFFSFFFSFFSLLFCQTKNIFFFLKKDMFAGSYTEKEVEIYGLPVIHCYCFAPSNAFEESIDDRLKKFLGETPNLKRNIRFVRNVSANKYMYCVEFQLPHHIAIQQNATQSRTPTVRNLEEMQS</sequence>
<dbReference type="PANTHER" id="PTHR23245">
    <property type="entry name" value="TRNA METHYLTRANSFERASE"/>
    <property type="match status" value="1"/>
</dbReference>
<accession>X6MJG4</accession>
<comment type="subcellular location">
    <subcellularLocation>
        <location evidence="10">Mitochondrion matrix</location>
    </subcellularLocation>
    <subcellularLocation>
        <location evidence="10">Nucleus</location>
    </subcellularLocation>
    <subcellularLocation>
        <location evidence="10">Cytoplasm</location>
    </subcellularLocation>
    <text evidence="10">Predominantly in the mitochondria and in the nucleus.</text>
</comment>
<evidence type="ECO:0000256" key="4">
    <source>
        <dbReference type="ARBA" id="ARBA00022679"/>
    </source>
</evidence>
<dbReference type="Gene3D" id="3.30.300.110">
    <property type="entry name" value="Met-10+ protein-like domains"/>
    <property type="match status" value="1"/>
</dbReference>
<comment type="caution">
    <text evidence="14">The sequence shown here is derived from an EMBL/GenBank/DDBJ whole genome shotgun (WGS) entry which is preliminary data.</text>
</comment>